<dbReference type="PROSITE" id="PS51463">
    <property type="entry name" value="P_GLUCOSE_ISOMERASE_3"/>
    <property type="match status" value="1"/>
</dbReference>
<dbReference type="PROSITE" id="PS00765">
    <property type="entry name" value="P_GLUCOSE_ISOMERASE_1"/>
    <property type="match status" value="1"/>
</dbReference>
<comment type="pathway">
    <text evidence="1 7 8">Carbohydrate degradation; glycolysis; D-glyceraldehyde 3-phosphate and glycerone phosphate from D-glucose: step 2/4.</text>
</comment>
<comment type="function">
    <text evidence="7">Catalyzes the reversible isomerization of glucose-6-phosphate to fructose-6-phosphate.</text>
</comment>
<dbReference type="SUPFAM" id="SSF53697">
    <property type="entry name" value="SIS domain"/>
    <property type="match status" value="1"/>
</dbReference>
<dbReference type="Pfam" id="PF00342">
    <property type="entry name" value="PGI"/>
    <property type="match status" value="1"/>
</dbReference>
<gene>
    <name evidence="9" type="primary">pgi_1</name>
    <name evidence="7" type="synonym">pgi</name>
    <name evidence="9" type="ORF">theurythT_08180</name>
</gene>
<dbReference type="PRINTS" id="PR00662">
    <property type="entry name" value="G6PISOMERASE"/>
</dbReference>
<dbReference type="PROSITE" id="PS00174">
    <property type="entry name" value="P_GLUCOSE_ISOMERASE_2"/>
    <property type="match status" value="1"/>
</dbReference>
<dbReference type="InterPro" id="IPR035482">
    <property type="entry name" value="SIS_PGI_2"/>
</dbReference>
<dbReference type="EMBL" id="BSSU01000004">
    <property type="protein sequence ID" value="GLX81366.1"/>
    <property type="molecule type" value="Genomic_DNA"/>
</dbReference>
<keyword evidence="4 7" id="KW-0324">Glycolysis</keyword>
<evidence type="ECO:0000256" key="4">
    <source>
        <dbReference type="ARBA" id="ARBA00023152"/>
    </source>
</evidence>
<dbReference type="PANTHER" id="PTHR11469">
    <property type="entry name" value="GLUCOSE-6-PHOSPHATE ISOMERASE"/>
    <property type="match status" value="1"/>
</dbReference>
<evidence type="ECO:0000256" key="1">
    <source>
        <dbReference type="ARBA" id="ARBA00004926"/>
    </source>
</evidence>
<evidence type="ECO:0000313" key="10">
    <source>
        <dbReference type="Proteomes" id="UP001157133"/>
    </source>
</evidence>
<dbReference type="Proteomes" id="UP001157133">
    <property type="component" value="Unassembled WGS sequence"/>
</dbReference>
<dbReference type="InterPro" id="IPR018189">
    <property type="entry name" value="Phosphoglucose_isomerase_CS"/>
</dbReference>
<organism evidence="9 10">
    <name type="scientific">Thalassotalea eurytherma</name>
    <dbReference type="NCBI Taxonomy" id="1144278"/>
    <lineage>
        <taxon>Bacteria</taxon>
        <taxon>Pseudomonadati</taxon>
        <taxon>Pseudomonadota</taxon>
        <taxon>Gammaproteobacteria</taxon>
        <taxon>Alteromonadales</taxon>
        <taxon>Colwelliaceae</taxon>
        <taxon>Thalassotalea</taxon>
    </lineage>
</organism>
<protein>
    <recommendedName>
        <fullName evidence="7">Glucose-6-phosphate isomerase</fullName>
        <shortName evidence="7">GPI</shortName>
        <ecNumber evidence="7">5.3.1.9</ecNumber>
    </recommendedName>
    <alternativeName>
        <fullName evidence="7">Phosphoglucose isomerase</fullName>
        <shortName evidence="7">PGI</shortName>
    </alternativeName>
    <alternativeName>
        <fullName evidence="7">Phosphohexose isomerase</fullName>
        <shortName evidence="7">PHI</shortName>
    </alternativeName>
</protein>
<comment type="catalytic activity">
    <reaction evidence="6 7 8">
        <text>alpha-D-glucose 6-phosphate = beta-D-fructose 6-phosphate</text>
        <dbReference type="Rhea" id="RHEA:11816"/>
        <dbReference type="ChEBI" id="CHEBI:57634"/>
        <dbReference type="ChEBI" id="CHEBI:58225"/>
        <dbReference type="EC" id="5.3.1.9"/>
    </reaction>
</comment>
<keyword evidence="5 7" id="KW-0413">Isomerase</keyword>
<dbReference type="EC" id="5.3.1.9" evidence="7"/>
<dbReference type="Gene3D" id="3.40.50.10490">
    <property type="entry name" value="Glucose-6-phosphate isomerase like protein, domain 1"/>
    <property type="match status" value="2"/>
</dbReference>
<evidence type="ECO:0000256" key="2">
    <source>
        <dbReference type="ARBA" id="ARBA00006604"/>
    </source>
</evidence>
<dbReference type="PANTHER" id="PTHR11469:SF1">
    <property type="entry name" value="GLUCOSE-6-PHOSPHATE ISOMERASE"/>
    <property type="match status" value="1"/>
</dbReference>
<dbReference type="CDD" id="cd05016">
    <property type="entry name" value="SIS_PGI_2"/>
    <property type="match status" value="1"/>
</dbReference>
<proteinExistence type="inferred from homology"/>
<accession>A0ABQ6H4J8</accession>
<dbReference type="RefSeq" id="WP_284206697.1">
    <property type="nucleotide sequence ID" value="NZ_BSSU01000004.1"/>
</dbReference>
<dbReference type="CDD" id="cd05015">
    <property type="entry name" value="SIS_PGI_1"/>
    <property type="match status" value="1"/>
</dbReference>
<dbReference type="NCBIfam" id="NF001211">
    <property type="entry name" value="PRK00179.1"/>
    <property type="match status" value="1"/>
</dbReference>
<evidence type="ECO:0000313" key="9">
    <source>
        <dbReference type="EMBL" id="GLX81366.1"/>
    </source>
</evidence>
<dbReference type="GO" id="GO:0016853">
    <property type="term" value="F:isomerase activity"/>
    <property type="evidence" value="ECO:0007669"/>
    <property type="project" value="UniProtKB-KW"/>
</dbReference>
<evidence type="ECO:0000256" key="6">
    <source>
        <dbReference type="ARBA" id="ARBA00029321"/>
    </source>
</evidence>
<dbReference type="HAMAP" id="MF_00473">
    <property type="entry name" value="G6P_isomerase"/>
    <property type="match status" value="1"/>
</dbReference>
<evidence type="ECO:0000256" key="7">
    <source>
        <dbReference type="HAMAP-Rule" id="MF_00473"/>
    </source>
</evidence>
<keyword evidence="10" id="KW-1185">Reference proteome</keyword>
<evidence type="ECO:0000256" key="3">
    <source>
        <dbReference type="ARBA" id="ARBA00022432"/>
    </source>
</evidence>
<comment type="similarity">
    <text evidence="2 7 8">Belongs to the GPI family.</text>
</comment>
<reference evidence="9 10" key="1">
    <citation type="submission" date="2023-03" db="EMBL/GenBank/DDBJ databases">
        <title>Draft genome sequence of Thalassotalea eurytherma JCM 18482T.</title>
        <authorList>
            <person name="Sawabe T."/>
        </authorList>
    </citation>
    <scope>NUCLEOTIDE SEQUENCE [LARGE SCALE GENOMIC DNA]</scope>
    <source>
        <strain evidence="9 10">JCM 18482</strain>
    </source>
</reference>
<comment type="caution">
    <text evidence="9">The sequence shown here is derived from an EMBL/GenBank/DDBJ whole genome shotgun (WGS) entry which is preliminary data.</text>
</comment>
<sequence>MTSRTQLTSWQRLTSLADKYQNLNIMSEFQDDPKRFDKHHVALDNLMFDYSKNQFNDEIFNALVNYAKECDIEKARDDMFSGAKINQTEKRAVLHTALRSTSTEPFLVDEIDIREQINAELDKIKSFVKDIHQGAHTGYCGKTITDIVSIGVGGSNLGPEMVCNALENYAHDTLTVHFVSNVDGEQISQILKRVDPTSTLFIVASKTFTTSETMTNAATAKQWLLNHYQNEQAIAKHFIAVSSNLDKVASFGIDPNNTFAMWDWVGGRFSLWSAIALPIALYLGFENFQRILAGGENIDQHFVSAPLTQNIPVIMALLSFWHATFLNHQSQVILPYDQALTKFPAYLQQAEMESNGKSVSTDGTPLPYPTVAALWGEIGINGQHAFYQYLHQSANVVPADFIGSIHSHTALDNHHQILMANFFAQSQGLMTGVDESQVKAQLKEKGLKNEEIITLTPHKVHVGNKPTNTLLVDKLTPFALGQLVAIYEHKIFTQGVLLDIYSFDQWGVELGKVLAKDVEKQLAEQEIDNNQDSSTQGLLNYFLNKQRQNC</sequence>
<feature type="active site" evidence="7">
    <location>
        <position position="512"/>
    </location>
</feature>
<name>A0ABQ6H4J8_9GAMM</name>
<evidence type="ECO:0000256" key="8">
    <source>
        <dbReference type="RuleBase" id="RU000612"/>
    </source>
</evidence>
<dbReference type="InterPro" id="IPR001672">
    <property type="entry name" value="G6P_Isomerase"/>
</dbReference>
<dbReference type="Gene3D" id="1.10.1390.10">
    <property type="match status" value="1"/>
</dbReference>
<feature type="active site" description="Proton donor" evidence="7">
    <location>
        <position position="353"/>
    </location>
</feature>
<dbReference type="InterPro" id="IPR035476">
    <property type="entry name" value="SIS_PGI_1"/>
</dbReference>
<dbReference type="InterPro" id="IPR023096">
    <property type="entry name" value="G6P_Isomerase_C"/>
</dbReference>
<comment type="subcellular location">
    <subcellularLocation>
        <location evidence="7">Cytoplasm</location>
    </subcellularLocation>
</comment>
<keyword evidence="3 7" id="KW-0312">Gluconeogenesis</keyword>
<dbReference type="InterPro" id="IPR046348">
    <property type="entry name" value="SIS_dom_sf"/>
</dbReference>
<comment type="pathway">
    <text evidence="7">Carbohydrate biosynthesis; gluconeogenesis.</text>
</comment>
<feature type="active site" evidence="7">
    <location>
        <position position="384"/>
    </location>
</feature>
<evidence type="ECO:0000256" key="5">
    <source>
        <dbReference type="ARBA" id="ARBA00023235"/>
    </source>
</evidence>
<keyword evidence="7" id="KW-0963">Cytoplasm</keyword>